<organism evidence="1 2">
    <name type="scientific">Treponema ruminis</name>
    <dbReference type="NCBI Taxonomy" id="744515"/>
    <lineage>
        <taxon>Bacteria</taxon>
        <taxon>Pseudomonadati</taxon>
        <taxon>Spirochaetota</taxon>
        <taxon>Spirochaetia</taxon>
        <taxon>Spirochaetales</taxon>
        <taxon>Treponemataceae</taxon>
        <taxon>Treponema</taxon>
    </lineage>
</organism>
<comment type="caution">
    <text evidence="1">The sequence shown here is derived from an EMBL/GenBank/DDBJ whole genome shotgun (WGS) entry which is preliminary data.</text>
</comment>
<accession>A0A7W8LN07</accession>
<protein>
    <submittedName>
        <fullName evidence="1">Uncharacterized protein</fullName>
    </submittedName>
</protein>
<dbReference type="RefSeq" id="WP_184660551.1">
    <property type="nucleotide sequence ID" value="NZ_CP031518.1"/>
</dbReference>
<sequence>MKINEMEGIVLAKLKESSKLYNKTKQYYKLGINNKNIFLIEDELSGGEPSVKPISRYDLLCIYKLENGHVKTVAADEFFGNLFGLYYYID</sequence>
<reference evidence="1 2" key="1">
    <citation type="submission" date="2020-08" db="EMBL/GenBank/DDBJ databases">
        <title>Genomic Encyclopedia of Type Strains, Phase IV (KMG-IV): sequencing the most valuable type-strain genomes for metagenomic binning, comparative biology and taxonomic classification.</title>
        <authorList>
            <person name="Goeker M."/>
        </authorList>
    </citation>
    <scope>NUCLEOTIDE SEQUENCE [LARGE SCALE GENOMIC DNA]</scope>
    <source>
        <strain evidence="1 2">DSM 103462</strain>
    </source>
</reference>
<evidence type="ECO:0000313" key="1">
    <source>
        <dbReference type="EMBL" id="MBB5226878.1"/>
    </source>
</evidence>
<dbReference type="Proteomes" id="UP000518887">
    <property type="component" value="Unassembled WGS sequence"/>
</dbReference>
<name>A0A7W8LN07_9SPIR</name>
<dbReference type="AlphaFoldDB" id="A0A7W8LN07"/>
<proteinExistence type="predicted"/>
<dbReference type="EMBL" id="JACHFQ010000007">
    <property type="protein sequence ID" value="MBB5226878.1"/>
    <property type="molecule type" value="Genomic_DNA"/>
</dbReference>
<keyword evidence="2" id="KW-1185">Reference proteome</keyword>
<gene>
    <name evidence="1" type="ORF">HNP76_002266</name>
</gene>
<evidence type="ECO:0000313" key="2">
    <source>
        <dbReference type="Proteomes" id="UP000518887"/>
    </source>
</evidence>